<feature type="transmembrane region" description="Helical" evidence="1">
    <location>
        <begin position="12"/>
        <end position="30"/>
    </location>
</feature>
<dbReference type="AlphaFoldDB" id="A0A510K570"/>
<keyword evidence="1" id="KW-0812">Transmembrane</keyword>
<evidence type="ECO:0000313" key="2">
    <source>
        <dbReference type="EMBL" id="BBM45911.1"/>
    </source>
</evidence>
<sequence length="50" mass="6080">MKNKKNERAVELRFCCSFLFVISFWFTAYIGNSAYTDYCLIYKNEFEEFV</sequence>
<name>A0A510K570_9FUSO</name>
<evidence type="ECO:0000256" key="1">
    <source>
        <dbReference type="SAM" id="Phobius"/>
    </source>
</evidence>
<proteinExistence type="predicted"/>
<keyword evidence="3" id="KW-1185">Reference proteome</keyword>
<keyword evidence="1" id="KW-1133">Transmembrane helix</keyword>
<accession>A0A510K570</accession>
<dbReference type="EMBL" id="AP019831">
    <property type="protein sequence ID" value="BBM45911.1"/>
    <property type="molecule type" value="Genomic_DNA"/>
</dbReference>
<protein>
    <submittedName>
        <fullName evidence="2">Uncharacterized protein</fullName>
    </submittedName>
</protein>
<evidence type="ECO:0000313" key="3">
    <source>
        <dbReference type="Proteomes" id="UP000422644"/>
    </source>
</evidence>
<reference evidence="2 3" key="1">
    <citation type="submission" date="2019-07" db="EMBL/GenBank/DDBJ databases">
        <title>Complete Genome Sequence of Leptotrichia trevisanii Strain JMUB3870.</title>
        <authorList>
            <person name="Watanabe S."/>
            <person name="Cui L."/>
        </authorList>
    </citation>
    <scope>NUCLEOTIDE SEQUENCE [LARGE SCALE GENOMIC DNA]</scope>
    <source>
        <strain evidence="2 3">JMUB3870</strain>
    </source>
</reference>
<dbReference type="Proteomes" id="UP000422644">
    <property type="component" value="Chromosome"/>
</dbReference>
<gene>
    <name evidence="2" type="ORF">JMUB3870_2033</name>
</gene>
<organism evidence="2 3">
    <name type="scientific">Leptotrichia trevisanii</name>
    <dbReference type="NCBI Taxonomy" id="109328"/>
    <lineage>
        <taxon>Bacteria</taxon>
        <taxon>Fusobacteriati</taxon>
        <taxon>Fusobacteriota</taxon>
        <taxon>Fusobacteriia</taxon>
        <taxon>Fusobacteriales</taxon>
        <taxon>Leptotrichiaceae</taxon>
        <taxon>Leptotrichia</taxon>
    </lineage>
</organism>
<keyword evidence="1" id="KW-0472">Membrane</keyword>